<feature type="compositionally biased region" description="Basic and acidic residues" evidence="1">
    <location>
        <begin position="49"/>
        <end position="63"/>
    </location>
</feature>
<dbReference type="Ensembl" id="ENSCMIT00000020312.1">
    <property type="protein sequence ID" value="ENSCMIP00000019940.1"/>
    <property type="gene ID" value="ENSCMIG00000009256.1"/>
</dbReference>
<dbReference type="Proteomes" id="UP000314986">
    <property type="component" value="Unassembled WGS sequence"/>
</dbReference>
<protein>
    <submittedName>
        <fullName evidence="2">Uncharacterized protein</fullName>
    </submittedName>
</protein>
<name>A0A4W3HXD4_CALMI</name>
<reference evidence="2" key="5">
    <citation type="submission" date="2025-09" db="UniProtKB">
        <authorList>
            <consortium name="Ensembl"/>
        </authorList>
    </citation>
    <scope>IDENTIFICATION</scope>
</reference>
<feature type="region of interest" description="Disordered" evidence="1">
    <location>
        <begin position="48"/>
        <end position="77"/>
    </location>
</feature>
<keyword evidence="3" id="KW-1185">Reference proteome</keyword>
<reference evidence="3" key="1">
    <citation type="journal article" date="2006" name="Science">
        <title>Ancient noncoding elements conserved in the human genome.</title>
        <authorList>
            <person name="Venkatesh B."/>
            <person name="Kirkness E.F."/>
            <person name="Loh Y.H."/>
            <person name="Halpern A.L."/>
            <person name="Lee A.P."/>
            <person name="Johnson J."/>
            <person name="Dandona N."/>
            <person name="Viswanathan L.D."/>
            <person name="Tay A."/>
            <person name="Venter J.C."/>
            <person name="Strausberg R.L."/>
            <person name="Brenner S."/>
        </authorList>
    </citation>
    <scope>NUCLEOTIDE SEQUENCE [LARGE SCALE GENOMIC DNA]</scope>
</reference>
<dbReference type="STRING" id="7868.ENSCMIP00000019940"/>
<sequence length="396" mass="43093">MTEENPTLAANSVDTAGSKVGIKEQGVVDVIEGMVDTIPSTEETILLKQESKLPAKSTEDSSSAKEPISSTEITSPVLEEQMVIASVESSSAAEVTVPLSVEMNSPAEEITPPLEDTSSPAEKTVLTSVQTNSPVEEIVPLNVQTSSPEEQIVPSADEPNLATETASAAEEAELPVEENITTTEEIDQPREERVSSPGATILTTKGIISPVEIIQSENAESEAITTHPEKEEIEDKDTVQDNRAREISAGVETNEAVPAGKPSEEVVPLTEEDCKVNGDGSVTEVDDDMEADEEVYSEEFQHENGSSVSPSVSPVLSYQLESPTSSDCTGRKLDITKHNYSRSVRKPKMALLNLIEPAPCKQFNYLFKLTEYRYRCLDTALFAFFYTREEKLWCSK</sequence>
<evidence type="ECO:0000313" key="2">
    <source>
        <dbReference type="Ensembl" id="ENSCMIP00000019940.1"/>
    </source>
</evidence>
<reference evidence="3" key="2">
    <citation type="journal article" date="2007" name="PLoS Biol.">
        <title>Survey sequencing and comparative analysis of the elephant shark (Callorhinchus milii) genome.</title>
        <authorList>
            <person name="Venkatesh B."/>
            <person name="Kirkness E.F."/>
            <person name="Loh Y.H."/>
            <person name="Halpern A.L."/>
            <person name="Lee A.P."/>
            <person name="Johnson J."/>
            <person name="Dandona N."/>
            <person name="Viswanathan L.D."/>
            <person name="Tay A."/>
            <person name="Venter J.C."/>
            <person name="Strausberg R.L."/>
            <person name="Brenner S."/>
        </authorList>
    </citation>
    <scope>NUCLEOTIDE SEQUENCE [LARGE SCALE GENOMIC DNA]</scope>
</reference>
<dbReference type="OMA" id="CPTEDIN"/>
<organism evidence="2 3">
    <name type="scientific">Callorhinchus milii</name>
    <name type="common">Ghost shark</name>
    <dbReference type="NCBI Taxonomy" id="7868"/>
    <lineage>
        <taxon>Eukaryota</taxon>
        <taxon>Metazoa</taxon>
        <taxon>Chordata</taxon>
        <taxon>Craniata</taxon>
        <taxon>Vertebrata</taxon>
        <taxon>Chondrichthyes</taxon>
        <taxon>Holocephali</taxon>
        <taxon>Chimaeriformes</taxon>
        <taxon>Callorhinchidae</taxon>
        <taxon>Callorhinchus</taxon>
    </lineage>
</organism>
<dbReference type="InParanoid" id="A0A4W3HXD4"/>
<reference evidence="3" key="3">
    <citation type="journal article" date="2014" name="Nature">
        <title>Elephant shark genome provides unique insights into gnathostome evolution.</title>
        <authorList>
            <consortium name="International Elephant Shark Genome Sequencing Consortium"/>
            <person name="Venkatesh B."/>
            <person name="Lee A.P."/>
            <person name="Ravi V."/>
            <person name="Maurya A.K."/>
            <person name="Lian M.M."/>
            <person name="Swann J.B."/>
            <person name="Ohta Y."/>
            <person name="Flajnik M.F."/>
            <person name="Sutoh Y."/>
            <person name="Kasahara M."/>
            <person name="Hoon S."/>
            <person name="Gangu V."/>
            <person name="Roy S.W."/>
            <person name="Irimia M."/>
            <person name="Korzh V."/>
            <person name="Kondrychyn I."/>
            <person name="Lim Z.W."/>
            <person name="Tay B.H."/>
            <person name="Tohari S."/>
            <person name="Kong K.W."/>
            <person name="Ho S."/>
            <person name="Lorente-Galdos B."/>
            <person name="Quilez J."/>
            <person name="Marques-Bonet T."/>
            <person name="Raney B.J."/>
            <person name="Ingham P.W."/>
            <person name="Tay A."/>
            <person name="Hillier L.W."/>
            <person name="Minx P."/>
            <person name="Boehm T."/>
            <person name="Wilson R.K."/>
            <person name="Brenner S."/>
            <person name="Warren W.C."/>
        </authorList>
    </citation>
    <scope>NUCLEOTIDE SEQUENCE [LARGE SCALE GENOMIC DNA]</scope>
</reference>
<dbReference type="AlphaFoldDB" id="A0A4W3HXD4"/>
<evidence type="ECO:0000313" key="3">
    <source>
        <dbReference type="Proteomes" id="UP000314986"/>
    </source>
</evidence>
<reference evidence="2" key="4">
    <citation type="submission" date="2025-08" db="UniProtKB">
        <authorList>
            <consortium name="Ensembl"/>
        </authorList>
    </citation>
    <scope>IDENTIFICATION</scope>
</reference>
<evidence type="ECO:0000256" key="1">
    <source>
        <dbReference type="SAM" id="MobiDB-lite"/>
    </source>
</evidence>
<feature type="region of interest" description="Disordered" evidence="1">
    <location>
        <begin position="214"/>
        <end position="241"/>
    </location>
</feature>
<proteinExistence type="predicted"/>
<accession>A0A4W3HXD4</accession>
<feature type="region of interest" description="Disordered" evidence="1">
    <location>
        <begin position="143"/>
        <end position="201"/>
    </location>
</feature>